<dbReference type="Gene3D" id="3.40.30.10">
    <property type="entry name" value="Glutaredoxin"/>
    <property type="match status" value="1"/>
</dbReference>
<feature type="domain" description="Thioredoxin" evidence="2">
    <location>
        <begin position="35"/>
        <end position="188"/>
    </location>
</feature>
<accession>A0A344TL29</accession>
<dbReference type="CDD" id="cd02969">
    <property type="entry name" value="PRX_like1"/>
    <property type="match status" value="1"/>
</dbReference>
<dbReference type="SUPFAM" id="SSF52833">
    <property type="entry name" value="Thioredoxin-like"/>
    <property type="match status" value="1"/>
</dbReference>
<evidence type="ECO:0000259" key="2">
    <source>
        <dbReference type="PROSITE" id="PS51352"/>
    </source>
</evidence>
<dbReference type="Pfam" id="PF00578">
    <property type="entry name" value="AhpC-TSA"/>
    <property type="match status" value="1"/>
</dbReference>
<feature type="chain" id="PRO_5016724031" evidence="1">
    <location>
        <begin position="22"/>
        <end position="213"/>
    </location>
</feature>
<evidence type="ECO:0000313" key="4">
    <source>
        <dbReference type="Proteomes" id="UP000251993"/>
    </source>
</evidence>
<dbReference type="PANTHER" id="PTHR43640">
    <property type="entry name" value="OS07G0260300 PROTEIN"/>
    <property type="match status" value="1"/>
</dbReference>
<dbReference type="GO" id="GO:0016491">
    <property type="term" value="F:oxidoreductase activity"/>
    <property type="evidence" value="ECO:0007669"/>
    <property type="project" value="InterPro"/>
</dbReference>
<dbReference type="PROSITE" id="PS51352">
    <property type="entry name" value="THIOREDOXIN_2"/>
    <property type="match status" value="1"/>
</dbReference>
<dbReference type="GO" id="GO:0016209">
    <property type="term" value="F:antioxidant activity"/>
    <property type="evidence" value="ECO:0007669"/>
    <property type="project" value="InterPro"/>
</dbReference>
<organism evidence="3 4">
    <name type="scientific">Runella rosea</name>
    <dbReference type="NCBI Taxonomy" id="2259595"/>
    <lineage>
        <taxon>Bacteria</taxon>
        <taxon>Pseudomonadati</taxon>
        <taxon>Bacteroidota</taxon>
        <taxon>Cytophagia</taxon>
        <taxon>Cytophagales</taxon>
        <taxon>Spirosomataceae</taxon>
        <taxon>Runella</taxon>
    </lineage>
</organism>
<protein>
    <submittedName>
        <fullName evidence="3">Thioredoxin family protein</fullName>
    </submittedName>
</protein>
<dbReference type="EMBL" id="CP030850">
    <property type="protein sequence ID" value="AXE19350.1"/>
    <property type="molecule type" value="Genomic_DNA"/>
</dbReference>
<evidence type="ECO:0000256" key="1">
    <source>
        <dbReference type="SAM" id="SignalP"/>
    </source>
</evidence>
<sequence>MKKKFWVPFIITLTLGTLVSAALRQEHPQTPPAGYPIGGTVADFKLKNIDGSVISLSNYKDKKGVIVVFTSNHCPFSKAYEERIIGLDKKYAAQGFPVLAINSNDASDYEENSFDNMKKRAQEKGYSFPYLQDETQAVAKAFGATRTPHVFILRNDGGKFTVQYIGTIDDNYQDPAGVTKRYVEDAVSNILMGKPVVVTQTKAVGCAIGWKDA</sequence>
<dbReference type="AlphaFoldDB" id="A0A344TL29"/>
<dbReference type="OrthoDB" id="9809746at2"/>
<evidence type="ECO:0000313" key="3">
    <source>
        <dbReference type="EMBL" id="AXE19350.1"/>
    </source>
</evidence>
<proteinExistence type="predicted"/>
<dbReference type="KEGG" id="run:DR864_17155"/>
<dbReference type="InterPro" id="IPR013766">
    <property type="entry name" value="Thioredoxin_domain"/>
</dbReference>
<feature type="signal peptide" evidence="1">
    <location>
        <begin position="1"/>
        <end position="21"/>
    </location>
</feature>
<reference evidence="3 4" key="1">
    <citation type="submission" date="2018-07" db="EMBL/GenBank/DDBJ databases">
        <title>Genome sequencing of Runella.</title>
        <authorList>
            <person name="Baek M.-G."/>
            <person name="Yi H."/>
        </authorList>
    </citation>
    <scope>NUCLEOTIDE SEQUENCE [LARGE SCALE GENOMIC DNA]</scope>
    <source>
        <strain evidence="3 4">HYN0085</strain>
    </source>
</reference>
<dbReference type="InterPro" id="IPR036249">
    <property type="entry name" value="Thioredoxin-like_sf"/>
</dbReference>
<gene>
    <name evidence="3" type="ORF">DR864_17155</name>
</gene>
<dbReference type="PANTHER" id="PTHR43640:SF1">
    <property type="entry name" value="THIOREDOXIN-DEPENDENT PEROXIREDOXIN"/>
    <property type="match status" value="1"/>
</dbReference>
<dbReference type="RefSeq" id="WP_114068133.1">
    <property type="nucleotide sequence ID" value="NZ_CP030850.1"/>
</dbReference>
<dbReference type="InterPro" id="IPR000866">
    <property type="entry name" value="AhpC/TSA"/>
</dbReference>
<dbReference type="InterPro" id="IPR047262">
    <property type="entry name" value="PRX-like1"/>
</dbReference>
<dbReference type="Proteomes" id="UP000251993">
    <property type="component" value="Chromosome"/>
</dbReference>
<name>A0A344TL29_9BACT</name>
<keyword evidence="4" id="KW-1185">Reference proteome</keyword>
<keyword evidence="1" id="KW-0732">Signal</keyword>